<dbReference type="InterPro" id="IPR012902">
    <property type="entry name" value="N_methyl_site"/>
</dbReference>
<dbReference type="InterPro" id="IPR045584">
    <property type="entry name" value="Pilin-like"/>
</dbReference>
<dbReference type="NCBIfam" id="TIGR02532">
    <property type="entry name" value="IV_pilin_GFxxxE"/>
    <property type="match status" value="1"/>
</dbReference>
<keyword evidence="1" id="KW-0812">Transmembrane</keyword>
<dbReference type="EMBL" id="FQVG01000040">
    <property type="protein sequence ID" value="SHF18590.1"/>
    <property type="molecule type" value="Genomic_DNA"/>
</dbReference>
<keyword evidence="3" id="KW-1185">Reference proteome</keyword>
<evidence type="ECO:0000313" key="3">
    <source>
        <dbReference type="Proteomes" id="UP000184423"/>
    </source>
</evidence>
<dbReference type="Pfam" id="PF07963">
    <property type="entry name" value="N_methyl"/>
    <property type="match status" value="1"/>
</dbReference>
<organism evidence="2 3">
    <name type="scientific">Caloramator proteoclasticus DSM 10124</name>
    <dbReference type="NCBI Taxonomy" id="1121262"/>
    <lineage>
        <taxon>Bacteria</taxon>
        <taxon>Bacillati</taxon>
        <taxon>Bacillota</taxon>
        <taxon>Clostridia</taxon>
        <taxon>Eubacteriales</taxon>
        <taxon>Clostridiaceae</taxon>
        <taxon>Caloramator</taxon>
    </lineage>
</organism>
<dbReference type="Proteomes" id="UP000184423">
    <property type="component" value="Unassembled WGS sequence"/>
</dbReference>
<evidence type="ECO:0000256" key="1">
    <source>
        <dbReference type="SAM" id="Phobius"/>
    </source>
</evidence>
<keyword evidence="1" id="KW-0472">Membrane</keyword>
<dbReference type="AlphaFoldDB" id="A0A1M4ZKJ5"/>
<name>A0A1M4ZKJ5_9CLOT</name>
<sequence>MRKKGFTLIEMTIVVAILGILLSIAYMNFTKSIINSRLDSAASEIASMLRDVYENGNKSMDYNTYYVKINKNEGTYRIELIKKEANEKVIRSAEYKDININFYIEENENNKSKIEFRDVNFIFFTSEGGLKVKYSLNEDGQEINLIQISNKSENNSKRVYIDKIPAGNIRVE</sequence>
<protein>
    <submittedName>
        <fullName evidence="2">Prepilin-type N-terminal cleavage/methylation domain-containing protein</fullName>
    </submittedName>
</protein>
<proteinExistence type="predicted"/>
<keyword evidence="1" id="KW-1133">Transmembrane helix</keyword>
<dbReference type="Gene3D" id="3.30.700.10">
    <property type="entry name" value="Glycoprotein, Type 4 Pilin"/>
    <property type="match status" value="1"/>
</dbReference>
<accession>A0A1M4ZKJ5</accession>
<gene>
    <name evidence="2" type="ORF">SAMN02746091_01952</name>
</gene>
<reference evidence="3" key="1">
    <citation type="submission" date="2016-11" db="EMBL/GenBank/DDBJ databases">
        <authorList>
            <person name="Varghese N."/>
            <person name="Submissions S."/>
        </authorList>
    </citation>
    <scope>NUCLEOTIDE SEQUENCE [LARGE SCALE GENOMIC DNA]</scope>
    <source>
        <strain evidence="3">DSM 10124</strain>
    </source>
</reference>
<dbReference type="PROSITE" id="PS00409">
    <property type="entry name" value="PROKAR_NTER_METHYL"/>
    <property type="match status" value="1"/>
</dbReference>
<evidence type="ECO:0000313" key="2">
    <source>
        <dbReference type="EMBL" id="SHF18590.1"/>
    </source>
</evidence>
<feature type="transmembrane region" description="Helical" evidence="1">
    <location>
        <begin position="6"/>
        <end position="27"/>
    </location>
</feature>
<dbReference type="SUPFAM" id="SSF54523">
    <property type="entry name" value="Pili subunits"/>
    <property type="match status" value="1"/>
</dbReference>
<dbReference type="RefSeq" id="WP_073249357.1">
    <property type="nucleotide sequence ID" value="NZ_FQVG01000040.1"/>
</dbReference>